<geneLocation type="plasmid" evidence="1 2">
    <name>C</name>
</geneLocation>
<protein>
    <submittedName>
        <fullName evidence="1">Uncharacterized protein</fullName>
    </submittedName>
</protein>
<organism evidence="1 2">
    <name type="scientific">Sinorhizobium americanum</name>
    <dbReference type="NCBI Taxonomy" id="194963"/>
    <lineage>
        <taxon>Bacteria</taxon>
        <taxon>Pseudomonadati</taxon>
        <taxon>Pseudomonadota</taxon>
        <taxon>Alphaproteobacteria</taxon>
        <taxon>Hyphomicrobiales</taxon>
        <taxon>Rhizobiaceae</taxon>
        <taxon>Sinorhizobium/Ensifer group</taxon>
        <taxon>Sinorhizobium</taxon>
    </lineage>
</organism>
<dbReference type="KEGG" id="same:SAMCFNEI73_pC1005"/>
<reference evidence="1 2" key="1">
    <citation type="submission" date="2015-10" db="EMBL/GenBank/DDBJ databases">
        <title>Genomic differences between typical nodule nitrogen-fixing rhizobial strains and those coming from bean seeds.</title>
        <authorList>
            <person name="Peralta H."/>
            <person name="Aguilar-Vera A."/>
            <person name="Diaz R."/>
            <person name="Mora Y."/>
            <person name="Martinez-Batallar G."/>
            <person name="Salazar E."/>
            <person name="Vargas-Lagunas C."/>
            <person name="Encarnacion S."/>
            <person name="Girard L."/>
            <person name="Mora J."/>
        </authorList>
    </citation>
    <scope>NUCLEOTIDE SEQUENCE [LARGE SCALE GENOMIC DNA]</scope>
    <source>
        <strain evidence="1 2">CFNEI 73</strain>
        <plasmid evidence="1 2">C</plasmid>
    </source>
</reference>
<dbReference type="EMBL" id="CP013110">
    <property type="protein sequence ID" value="APG94717.1"/>
    <property type="molecule type" value="Genomic_DNA"/>
</dbReference>
<dbReference type="OrthoDB" id="7774794at2"/>
<evidence type="ECO:0000313" key="2">
    <source>
        <dbReference type="Proteomes" id="UP000182306"/>
    </source>
</evidence>
<sequence>MPKVTDTITQPQPPDRRVECERALEEDFQIFTSLAEGAGWTWQEIALALMELTEDYVVAMRMAAKMAETNPVPFPGNKTMH</sequence>
<gene>
    <name evidence="1" type="ORF">SAMCFNEI73_pC1005</name>
</gene>
<dbReference type="RefSeq" id="WP_037384978.1">
    <property type="nucleotide sequence ID" value="NZ_CP013110.1"/>
</dbReference>
<accession>A0A1L3LX99</accession>
<name>A0A1L3LX99_9HYPH</name>
<keyword evidence="2" id="KW-1185">Reference proteome</keyword>
<dbReference type="AlphaFoldDB" id="A0A1L3LX99"/>
<dbReference type="Proteomes" id="UP000182306">
    <property type="component" value="Plasmid C"/>
</dbReference>
<keyword evidence="1" id="KW-0614">Plasmid</keyword>
<evidence type="ECO:0000313" key="1">
    <source>
        <dbReference type="EMBL" id="APG94717.1"/>
    </source>
</evidence>
<proteinExistence type="predicted"/>